<evidence type="ECO:0000313" key="3">
    <source>
        <dbReference type="Proteomes" id="UP000077177"/>
    </source>
</evidence>
<feature type="domain" description="GIY-YIG" evidence="1">
    <location>
        <begin position="1"/>
        <end position="78"/>
    </location>
</feature>
<dbReference type="AlphaFoldDB" id="A0A172TSB7"/>
<name>A0A172TSB7_9BACT</name>
<proteinExistence type="predicted"/>
<dbReference type="EMBL" id="CP011390">
    <property type="protein sequence ID" value="ANE49971.1"/>
    <property type="molecule type" value="Genomic_DNA"/>
</dbReference>
<dbReference type="OrthoDB" id="1495241at2"/>
<dbReference type="Proteomes" id="UP000077177">
    <property type="component" value="Chromosome"/>
</dbReference>
<gene>
    <name evidence="2" type="ORF">SY85_05115</name>
</gene>
<reference evidence="3" key="1">
    <citation type="submission" date="2015-01" db="EMBL/GenBank/DDBJ databases">
        <title>Flavisolibacter sp./LCS9/ whole genome sequencing.</title>
        <authorList>
            <person name="Kim M.K."/>
            <person name="Srinivasan S."/>
            <person name="Lee J.-J."/>
        </authorList>
    </citation>
    <scope>NUCLEOTIDE SEQUENCE [LARGE SCALE GENOMIC DNA]</scope>
    <source>
        <strain evidence="3">LCS9</strain>
    </source>
</reference>
<dbReference type="SUPFAM" id="SSF82771">
    <property type="entry name" value="GIY-YIG endonuclease"/>
    <property type="match status" value="1"/>
</dbReference>
<evidence type="ECO:0000259" key="1">
    <source>
        <dbReference type="PROSITE" id="PS50164"/>
    </source>
</evidence>
<dbReference type="KEGG" id="fla:SY85_05115"/>
<dbReference type="InterPro" id="IPR035901">
    <property type="entry name" value="GIY-YIG_endonuc_sf"/>
</dbReference>
<reference evidence="2 3" key="2">
    <citation type="journal article" date="2016" name="Int. J. Syst. Evol. Microbiol.">
        <title>Flavisolibacter tropicus sp. nov., isolated from tropical soil.</title>
        <authorList>
            <person name="Lee J.J."/>
            <person name="Kang M.S."/>
            <person name="Kim G.S."/>
            <person name="Lee C.S."/>
            <person name="Lim S."/>
            <person name="Lee J."/>
            <person name="Roh S.H."/>
            <person name="Kang H."/>
            <person name="Ha J.M."/>
            <person name="Bae S."/>
            <person name="Jung H.Y."/>
            <person name="Kim M.K."/>
        </authorList>
    </citation>
    <scope>NUCLEOTIDE SEQUENCE [LARGE SCALE GENOMIC DNA]</scope>
    <source>
        <strain evidence="2 3">LCS9</strain>
    </source>
</reference>
<keyword evidence="3" id="KW-1185">Reference proteome</keyword>
<dbReference type="Pfam" id="PF01541">
    <property type="entry name" value="GIY-YIG"/>
    <property type="match status" value="1"/>
</dbReference>
<protein>
    <recommendedName>
        <fullName evidence="1">GIY-YIG domain-containing protein</fullName>
    </recommendedName>
</protein>
<dbReference type="RefSeq" id="WP_066402118.1">
    <property type="nucleotide sequence ID" value="NZ_CP011390.1"/>
</dbReference>
<dbReference type="CDD" id="cd10449">
    <property type="entry name" value="GIY-YIG_SLX1_like"/>
    <property type="match status" value="1"/>
</dbReference>
<dbReference type="PROSITE" id="PS50164">
    <property type="entry name" value="GIY_YIG"/>
    <property type="match status" value="1"/>
</dbReference>
<dbReference type="InterPro" id="IPR000305">
    <property type="entry name" value="GIY-YIG_endonuc"/>
</dbReference>
<accession>A0A172TSB7</accession>
<evidence type="ECO:0000313" key="2">
    <source>
        <dbReference type="EMBL" id="ANE49971.1"/>
    </source>
</evidence>
<dbReference type="Gene3D" id="3.40.1440.10">
    <property type="entry name" value="GIY-YIG endonuclease"/>
    <property type="match status" value="1"/>
</dbReference>
<organism evidence="2 3">
    <name type="scientific">Flavisolibacter tropicus</name>
    <dbReference type="NCBI Taxonomy" id="1492898"/>
    <lineage>
        <taxon>Bacteria</taxon>
        <taxon>Pseudomonadati</taxon>
        <taxon>Bacteroidota</taxon>
        <taxon>Chitinophagia</taxon>
        <taxon>Chitinophagales</taxon>
        <taxon>Chitinophagaceae</taxon>
        <taxon>Flavisolibacter</taxon>
    </lineage>
</organism>
<sequence>MPYLVYILYSEKLNRFYVGTTDDAERRLLEHNTAHYQDAYTVKGIPWTIYLTIACTNSEQAYKLERFVKKMKSSVFIQKLKDVPGVLESVLAKM</sequence>